<keyword evidence="4 14" id="KW-1134">Transmembrane beta strand</keyword>
<evidence type="ECO:0000256" key="1">
    <source>
        <dbReference type="ARBA" id="ARBA00004571"/>
    </source>
</evidence>
<evidence type="ECO:0000256" key="4">
    <source>
        <dbReference type="ARBA" id="ARBA00022452"/>
    </source>
</evidence>
<evidence type="ECO:0000313" key="20">
    <source>
        <dbReference type="Proteomes" id="UP000284395"/>
    </source>
</evidence>
<dbReference type="PROSITE" id="PS52016">
    <property type="entry name" value="TONB_DEPENDENT_REC_3"/>
    <property type="match status" value="1"/>
</dbReference>
<feature type="domain" description="TonB-dependent receptor plug" evidence="18">
    <location>
        <begin position="74"/>
        <end position="166"/>
    </location>
</feature>
<dbReference type="GO" id="GO:0038023">
    <property type="term" value="F:signaling receptor activity"/>
    <property type="evidence" value="ECO:0007669"/>
    <property type="project" value="InterPro"/>
</dbReference>
<dbReference type="Gene3D" id="2.170.130.10">
    <property type="entry name" value="TonB-dependent receptor, plug domain"/>
    <property type="match status" value="1"/>
</dbReference>
<proteinExistence type="inferred from homology"/>
<dbReference type="GO" id="GO:0015344">
    <property type="term" value="F:siderophore uptake transmembrane transporter activity"/>
    <property type="evidence" value="ECO:0007669"/>
    <property type="project" value="TreeGrafter"/>
</dbReference>
<keyword evidence="20" id="KW-1185">Reference proteome</keyword>
<evidence type="ECO:0000256" key="12">
    <source>
        <dbReference type="ARBA" id="ARBA00023170"/>
    </source>
</evidence>
<dbReference type="Pfam" id="PF00593">
    <property type="entry name" value="TonB_dep_Rec_b-barrel"/>
    <property type="match status" value="1"/>
</dbReference>
<dbReference type="RefSeq" id="WP_120325994.1">
    <property type="nucleotide sequence ID" value="NZ_RAPF01000014.1"/>
</dbReference>
<dbReference type="PANTHER" id="PTHR32552:SF68">
    <property type="entry name" value="FERRICHROME OUTER MEMBRANE TRANSPORTER_PHAGE RECEPTOR"/>
    <property type="match status" value="1"/>
</dbReference>
<reference evidence="19 20" key="1">
    <citation type="submission" date="2018-09" db="EMBL/GenBank/DDBJ databases">
        <title>Altererythrobacter spongiae sp. nov., isolated from a marine sponge.</title>
        <authorList>
            <person name="Zhuang L."/>
            <person name="Luo L."/>
        </authorList>
    </citation>
    <scope>NUCLEOTIDE SEQUENCE [LARGE SCALE GENOMIC DNA]</scope>
    <source>
        <strain evidence="19 20">HN-Y73</strain>
    </source>
</reference>
<dbReference type="GO" id="GO:0009279">
    <property type="term" value="C:cell outer membrane"/>
    <property type="evidence" value="ECO:0007669"/>
    <property type="project" value="UniProtKB-SubCell"/>
</dbReference>
<evidence type="ECO:0000259" key="18">
    <source>
        <dbReference type="Pfam" id="PF07715"/>
    </source>
</evidence>
<dbReference type="InterPro" id="IPR000531">
    <property type="entry name" value="Beta-barrel_TonB"/>
</dbReference>
<evidence type="ECO:0000256" key="10">
    <source>
        <dbReference type="ARBA" id="ARBA00023077"/>
    </source>
</evidence>
<comment type="similarity">
    <text evidence="2 14 15">Belongs to the TonB-dependent receptor family.</text>
</comment>
<feature type="chain" id="PRO_5019177746" evidence="16">
    <location>
        <begin position="26"/>
        <end position="718"/>
    </location>
</feature>
<dbReference type="InterPro" id="IPR012910">
    <property type="entry name" value="Plug_dom"/>
</dbReference>
<evidence type="ECO:0000256" key="5">
    <source>
        <dbReference type="ARBA" id="ARBA00022496"/>
    </source>
</evidence>
<evidence type="ECO:0000256" key="3">
    <source>
        <dbReference type="ARBA" id="ARBA00022448"/>
    </source>
</evidence>
<dbReference type="NCBIfam" id="TIGR01783">
    <property type="entry name" value="TonB-siderophor"/>
    <property type="match status" value="1"/>
</dbReference>
<dbReference type="GO" id="GO:0015891">
    <property type="term" value="P:siderophore transport"/>
    <property type="evidence" value="ECO:0007669"/>
    <property type="project" value="InterPro"/>
</dbReference>
<dbReference type="InterPro" id="IPR010105">
    <property type="entry name" value="TonB_sidphr_rcpt"/>
</dbReference>
<feature type="domain" description="TonB-dependent receptor-like beta-barrel" evidence="17">
    <location>
        <begin position="258"/>
        <end position="686"/>
    </location>
</feature>
<evidence type="ECO:0000256" key="7">
    <source>
        <dbReference type="ARBA" id="ARBA00022729"/>
    </source>
</evidence>
<dbReference type="Proteomes" id="UP000284395">
    <property type="component" value="Unassembled WGS sequence"/>
</dbReference>
<keyword evidence="8" id="KW-0408">Iron</keyword>
<evidence type="ECO:0000259" key="17">
    <source>
        <dbReference type="Pfam" id="PF00593"/>
    </source>
</evidence>
<dbReference type="AlphaFoldDB" id="A0A420EAB1"/>
<dbReference type="Pfam" id="PF07715">
    <property type="entry name" value="Plug"/>
    <property type="match status" value="1"/>
</dbReference>
<evidence type="ECO:0000256" key="8">
    <source>
        <dbReference type="ARBA" id="ARBA00023004"/>
    </source>
</evidence>
<dbReference type="OrthoDB" id="9760333at2"/>
<evidence type="ECO:0000313" key="19">
    <source>
        <dbReference type="EMBL" id="RKF17616.1"/>
    </source>
</evidence>
<organism evidence="19 20">
    <name type="scientific">Altericroceibacterium spongiae</name>
    <dbReference type="NCBI Taxonomy" id="2320269"/>
    <lineage>
        <taxon>Bacteria</taxon>
        <taxon>Pseudomonadati</taxon>
        <taxon>Pseudomonadota</taxon>
        <taxon>Alphaproteobacteria</taxon>
        <taxon>Sphingomonadales</taxon>
        <taxon>Erythrobacteraceae</taxon>
        <taxon>Altericroceibacterium</taxon>
    </lineage>
</organism>
<evidence type="ECO:0000256" key="15">
    <source>
        <dbReference type="RuleBase" id="RU003357"/>
    </source>
</evidence>
<comment type="caution">
    <text evidence="19">The sequence shown here is derived from an EMBL/GenBank/DDBJ whole genome shotgun (WGS) entry which is preliminary data.</text>
</comment>
<evidence type="ECO:0000256" key="2">
    <source>
        <dbReference type="ARBA" id="ARBA00009810"/>
    </source>
</evidence>
<dbReference type="InterPro" id="IPR036942">
    <property type="entry name" value="Beta-barrel_TonB_sf"/>
</dbReference>
<dbReference type="Gene3D" id="2.40.170.20">
    <property type="entry name" value="TonB-dependent receptor, beta-barrel domain"/>
    <property type="match status" value="1"/>
</dbReference>
<keyword evidence="10 15" id="KW-0798">TonB box</keyword>
<evidence type="ECO:0000256" key="11">
    <source>
        <dbReference type="ARBA" id="ARBA00023136"/>
    </source>
</evidence>
<feature type="signal peptide" evidence="16">
    <location>
        <begin position="1"/>
        <end position="25"/>
    </location>
</feature>
<accession>A0A420EAB1</accession>
<name>A0A420EAB1_9SPHN</name>
<evidence type="ECO:0000256" key="13">
    <source>
        <dbReference type="ARBA" id="ARBA00023237"/>
    </source>
</evidence>
<keyword evidence="9" id="KW-0406">Ion transport</keyword>
<keyword evidence="11 14" id="KW-0472">Membrane</keyword>
<evidence type="ECO:0000256" key="9">
    <source>
        <dbReference type="ARBA" id="ARBA00023065"/>
    </source>
</evidence>
<keyword evidence="12 19" id="KW-0675">Receptor</keyword>
<keyword evidence="3 14" id="KW-0813">Transport</keyword>
<evidence type="ECO:0000256" key="16">
    <source>
        <dbReference type="SAM" id="SignalP"/>
    </source>
</evidence>
<dbReference type="EMBL" id="RAPF01000014">
    <property type="protein sequence ID" value="RKF17616.1"/>
    <property type="molecule type" value="Genomic_DNA"/>
</dbReference>
<keyword evidence="7 16" id="KW-0732">Signal</keyword>
<dbReference type="CDD" id="cd01347">
    <property type="entry name" value="ligand_gated_channel"/>
    <property type="match status" value="1"/>
</dbReference>
<dbReference type="PANTHER" id="PTHR32552">
    <property type="entry name" value="FERRICHROME IRON RECEPTOR-RELATED"/>
    <property type="match status" value="1"/>
</dbReference>
<dbReference type="SUPFAM" id="SSF56935">
    <property type="entry name" value="Porins"/>
    <property type="match status" value="1"/>
</dbReference>
<evidence type="ECO:0000256" key="6">
    <source>
        <dbReference type="ARBA" id="ARBA00022692"/>
    </source>
</evidence>
<dbReference type="InterPro" id="IPR037066">
    <property type="entry name" value="Plug_dom_sf"/>
</dbReference>
<keyword evidence="13 14" id="KW-0998">Cell outer membrane</keyword>
<protein>
    <submittedName>
        <fullName evidence="19">TonB-dependent receptor</fullName>
    </submittedName>
</protein>
<comment type="subcellular location">
    <subcellularLocation>
        <location evidence="1 14">Cell outer membrane</location>
        <topology evidence="1 14">Multi-pass membrane protein</topology>
    </subcellularLocation>
</comment>
<dbReference type="InterPro" id="IPR039426">
    <property type="entry name" value="TonB-dep_rcpt-like"/>
</dbReference>
<gene>
    <name evidence="19" type="ORF">D6851_16450</name>
</gene>
<sequence>MKTLRYTVLLACSAASIAIAPAARAEDRANTATAAEPSRSDSGQTTPEIIVTGRAETLYHVDETSVARGTSDPLDIPQSLSVINQALINDQGARDATDLYRNIAGITNFSYSTITFRGFRQDRVYYDNLRGDPFIAFSVPKLFNIQRVEVLKGPSGMLYGPGEPGGLINYVTKVPTEELQASARATLGNYDRFGGSADVSGPVTSDGQLLARGGVYYEQMDPFRNNTREKSLILDGGLTAKLGEDTRLIGQITHYDQKNRGARLRGVPTDDDGNFLADRSWNANEKTDFLNLKATVYQARLQSAPADGISFELATRYYKSTERQQYHEPRGLIDTDNDGIVDASRRELRDQRRARDGLNFAGNATIDRPVAGLDNRILVGADWYREKADFWAHTVPNSEIEPLSLANPVYGLSGASFYDLDALPLRETETRSTSYGFYIQDQLSLSEQWLLVGGTRYDRFEGEDILGDEDYTGDAWTFRGGVIFKPRQDMSLYFNWSEGFEPQDVDSQDTAVGGPFDPVTGEQFEAGVKLALLDGKIQANGAVYHITRQNLLQANGDVVDGVNQLAPIGEVTSKGFELEVSADLTPNWVLTANYAYNDAKITDTVEGQSLTNAVGDRFANAPKHQAGLWSRYQFAATGTAIALGSEYVSKRLSLSGQKVKPYVIFDASVIQRINDNLSLLLRVDNLFDKTYAASGFVDRTGHFPGEPRTVFAELRWDL</sequence>
<evidence type="ECO:0000256" key="14">
    <source>
        <dbReference type="PROSITE-ProRule" id="PRU01360"/>
    </source>
</evidence>
<keyword evidence="6 14" id="KW-0812">Transmembrane</keyword>
<keyword evidence="5" id="KW-0410">Iron transport</keyword>